<dbReference type="Gene3D" id="3.10.620.30">
    <property type="match status" value="1"/>
</dbReference>
<dbReference type="Pfam" id="PF12969">
    <property type="entry name" value="DUF3857"/>
    <property type="match status" value="1"/>
</dbReference>
<dbReference type="SUPFAM" id="SSF54001">
    <property type="entry name" value="Cysteine proteinases"/>
    <property type="match status" value="1"/>
</dbReference>
<comment type="caution">
    <text evidence="3">The sequence shown here is derived from an EMBL/GenBank/DDBJ whole genome shotgun (WGS) entry which is preliminary data.</text>
</comment>
<dbReference type="Gene3D" id="2.60.120.1130">
    <property type="match status" value="1"/>
</dbReference>
<protein>
    <submittedName>
        <fullName evidence="3">DUF3857 domain-containing protein</fullName>
    </submittedName>
</protein>
<evidence type="ECO:0000259" key="1">
    <source>
        <dbReference type="Pfam" id="PF01841"/>
    </source>
</evidence>
<dbReference type="Gene3D" id="2.60.40.3140">
    <property type="match status" value="1"/>
</dbReference>
<sequence length="626" mass="71325">MKIKKKFLFFLFAGALCFGQKTEFPVSAISADLLENSTAVLRKEKIEIEIESRKSVVVKTYRVVTVLNEQGLSKINASEYDNVRSVAATILDANGVEIKKIKRKDFKEVAVSEGSVITDNKNVFLDYTPTQYPFTIIYESEVQSENTAFIPPWIPLNEKNMGVEETAIVIKSSPDLGFKSKSYNFEGWDVKQEYLQDGVAFSLSNVTAIKDEAFSAAPFKYLPHAMFGVDKFNLEGVEGDATSWENFSTWAFRNLLSGTTELSDETRTKVKALVADEKDPIKRARKIYKYMQDKTRYVSIQLGIGGWRPMKAKDVDRLGYGDCKGLTNYMRSLLEAADVPSHYAIVYGDEDKMDMQQDFVSMQGNHIILAIPNGNDYIWLECTNQKMPFGFLGDFTDDRLALLVKPSGGALVRTDIYSDNAQNSKGSYVLQADGSIKGDIEIRSGGVQYSGRHHLISDSFDEKNKFYKAYFDIHNLKMDRMDVAEDQDRAEVSENLKLNAERYAEVRDNRLFFQINAFNKFSDVPQRYKIRKNPFEISRPFADLDEITVSIPDGYNVEAKPANVTIKEKYGSYRLEIESISPNQIRYRRMFTMQVGYYPNNEYEGFRKFLEQVAKADSSKMVLIKT</sequence>
<evidence type="ECO:0000259" key="2">
    <source>
        <dbReference type="Pfam" id="PF12969"/>
    </source>
</evidence>
<evidence type="ECO:0000313" key="3">
    <source>
        <dbReference type="EMBL" id="NYA72615.1"/>
    </source>
</evidence>
<proteinExistence type="predicted"/>
<reference evidence="3 4" key="1">
    <citation type="submission" date="2020-07" db="EMBL/GenBank/DDBJ databases">
        <authorList>
            <person name="Sun Q."/>
        </authorList>
    </citation>
    <scope>NUCLEOTIDE SEQUENCE [LARGE SCALE GENOMIC DNA]</scope>
    <source>
        <strain evidence="3 4">MAH-1</strain>
    </source>
</reference>
<name>A0A7Y9C6Z0_9FLAO</name>
<dbReference type="RefSeq" id="WP_176007424.1">
    <property type="nucleotide sequence ID" value="NZ_JABWMI010000021.1"/>
</dbReference>
<dbReference type="EMBL" id="JACBJI010000009">
    <property type="protein sequence ID" value="NYA72615.1"/>
    <property type="molecule type" value="Genomic_DNA"/>
</dbReference>
<feature type="domain" description="Transglutaminase-like" evidence="1">
    <location>
        <begin position="270"/>
        <end position="373"/>
    </location>
</feature>
<accession>A0A7Y9C6Z0</accession>
<organism evidence="3 4">
    <name type="scientific">Flavobacterium agri</name>
    <dbReference type="NCBI Taxonomy" id="2743471"/>
    <lineage>
        <taxon>Bacteria</taxon>
        <taxon>Pseudomonadati</taxon>
        <taxon>Bacteroidota</taxon>
        <taxon>Flavobacteriia</taxon>
        <taxon>Flavobacteriales</taxon>
        <taxon>Flavobacteriaceae</taxon>
        <taxon>Flavobacterium</taxon>
    </lineage>
</organism>
<dbReference type="InterPro" id="IPR002931">
    <property type="entry name" value="Transglutaminase-like"/>
</dbReference>
<dbReference type="InterPro" id="IPR038765">
    <property type="entry name" value="Papain-like_cys_pep_sf"/>
</dbReference>
<dbReference type="AlphaFoldDB" id="A0A7Y9C6Z0"/>
<dbReference type="InterPro" id="IPR024618">
    <property type="entry name" value="DUF3857"/>
</dbReference>
<dbReference type="Pfam" id="PF01841">
    <property type="entry name" value="Transglut_core"/>
    <property type="match status" value="1"/>
</dbReference>
<feature type="domain" description="DUF3857" evidence="2">
    <location>
        <begin position="54"/>
        <end position="183"/>
    </location>
</feature>
<evidence type="ECO:0000313" key="4">
    <source>
        <dbReference type="Proteomes" id="UP000535020"/>
    </source>
</evidence>
<gene>
    <name evidence="3" type="ORF">HZF10_16925</name>
</gene>
<dbReference type="Proteomes" id="UP000535020">
    <property type="component" value="Unassembled WGS sequence"/>
</dbReference>
<keyword evidence="4" id="KW-1185">Reference proteome</keyword>